<name>A0A4V1L5I1_9BACT</name>
<feature type="signal peptide" evidence="1">
    <location>
        <begin position="1"/>
        <end position="18"/>
    </location>
</feature>
<reference evidence="4" key="2">
    <citation type="submission" date="2019-02" db="EMBL/GenBank/DDBJ databases">
        <title>Granulicella sibirica sp. nov., a psychrotolerant acidobacterium isolated from an organic soil layer in forested tundra, West Siberia.</title>
        <authorList>
            <person name="Oshkin I.Y."/>
            <person name="Kulichevskaya I.S."/>
            <person name="Rijpstra W.I.C."/>
            <person name="Sinninghe Damste J.S."/>
            <person name="Rakitin A.L."/>
            <person name="Ravin N.V."/>
            <person name="Dedysh S.N."/>
        </authorList>
    </citation>
    <scope>NUCLEOTIDE SEQUENCE [LARGE SCALE GENOMIC DNA]</scope>
    <source>
        <strain evidence="4">AF10</strain>
    </source>
</reference>
<dbReference type="InterPro" id="IPR012347">
    <property type="entry name" value="Ferritin-like"/>
</dbReference>
<evidence type="ECO:0000313" key="3">
    <source>
        <dbReference type="EMBL" id="RXH55844.1"/>
    </source>
</evidence>
<feature type="chain" id="PRO_5020947723" evidence="1">
    <location>
        <begin position="19"/>
        <end position="173"/>
    </location>
</feature>
<dbReference type="AlphaFoldDB" id="A0A4V1L5I1"/>
<proteinExistence type="predicted"/>
<keyword evidence="4" id="KW-1185">Reference proteome</keyword>
<comment type="caution">
    <text evidence="3">The sequence shown here is derived from an EMBL/GenBank/DDBJ whole genome shotgun (WGS) entry which is preliminary data.</text>
</comment>
<evidence type="ECO:0000313" key="4">
    <source>
        <dbReference type="Proteomes" id="UP000289437"/>
    </source>
</evidence>
<evidence type="ECO:0000256" key="1">
    <source>
        <dbReference type="SAM" id="SignalP"/>
    </source>
</evidence>
<reference evidence="3 4" key="1">
    <citation type="submission" date="2018-11" db="EMBL/GenBank/DDBJ databases">
        <authorList>
            <person name="Mardanov A.V."/>
            <person name="Ravin N.V."/>
            <person name="Dedysh S.N."/>
        </authorList>
    </citation>
    <scope>NUCLEOTIDE SEQUENCE [LARGE SCALE GENOMIC DNA]</scope>
    <source>
        <strain evidence="3 4">AF10</strain>
    </source>
</reference>
<dbReference type="OrthoDB" id="9101320at2"/>
<protein>
    <submittedName>
        <fullName evidence="3">Putative exported protein</fullName>
    </submittedName>
</protein>
<evidence type="ECO:0000259" key="2">
    <source>
        <dbReference type="Pfam" id="PF13628"/>
    </source>
</evidence>
<accession>A0A4V1L5I1</accession>
<keyword evidence="1" id="KW-0732">Signal</keyword>
<dbReference type="Gene3D" id="1.20.1260.10">
    <property type="match status" value="1"/>
</dbReference>
<dbReference type="PANTHER" id="PTHR38593">
    <property type="entry name" value="BLR2558 PROTEIN"/>
    <property type="match status" value="1"/>
</dbReference>
<dbReference type="EMBL" id="RDSM01000002">
    <property type="protein sequence ID" value="RXH55844.1"/>
    <property type="molecule type" value="Genomic_DNA"/>
</dbReference>
<organism evidence="3 4">
    <name type="scientific">Granulicella sibirica</name>
    <dbReference type="NCBI Taxonomy" id="2479048"/>
    <lineage>
        <taxon>Bacteria</taxon>
        <taxon>Pseudomonadati</taxon>
        <taxon>Acidobacteriota</taxon>
        <taxon>Terriglobia</taxon>
        <taxon>Terriglobales</taxon>
        <taxon>Acidobacteriaceae</taxon>
        <taxon>Granulicella</taxon>
    </lineage>
</organism>
<dbReference type="InterPro" id="IPR025419">
    <property type="entry name" value="DUF4142"/>
</dbReference>
<sequence>MRAAVVGLGVCLSGAAFAQDTTSDDKKFLVDAAQGSLFEVNLAKLALEKSGDPNVKEFASKMVKDHTMLIESMKPLGKKLGVKEPTGPTVASRAKYQELKLKSGISFDRAYVETMVKDHHDDLKDFMDEDQKTTNPEVKAAVEKGLKVIKEHTVMIDGIARQGGIDVPAMPGE</sequence>
<gene>
    <name evidence="3" type="ORF">GRAN_2701</name>
</gene>
<dbReference type="PANTHER" id="PTHR38593:SF1">
    <property type="entry name" value="BLR2558 PROTEIN"/>
    <property type="match status" value="1"/>
</dbReference>
<dbReference type="Pfam" id="PF13628">
    <property type="entry name" value="DUF4142"/>
    <property type="match status" value="1"/>
</dbReference>
<dbReference type="Proteomes" id="UP000289437">
    <property type="component" value="Unassembled WGS sequence"/>
</dbReference>
<feature type="domain" description="DUF4142" evidence="2">
    <location>
        <begin position="24"/>
        <end position="156"/>
    </location>
</feature>
<dbReference type="RefSeq" id="WP_161570957.1">
    <property type="nucleotide sequence ID" value="NZ_RDSM01000002.1"/>
</dbReference>